<evidence type="ECO:0000313" key="2">
    <source>
        <dbReference type="EMBL" id="VVZ97403.1"/>
    </source>
</evidence>
<evidence type="ECO:0000313" key="3">
    <source>
        <dbReference type="Proteomes" id="UP000326725"/>
    </source>
</evidence>
<gene>
    <name evidence="2" type="ORF">HALO32_03522</name>
</gene>
<dbReference type="AlphaFoldDB" id="A0A5K1IAA5"/>
<feature type="region of interest" description="Disordered" evidence="1">
    <location>
        <begin position="33"/>
        <end position="55"/>
    </location>
</feature>
<reference evidence="2 3" key="1">
    <citation type="submission" date="2019-09" db="EMBL/GenBank/DDBJ databases">
        <authorList>
            <person name="Criscuolo A."/>
        </authorList>
    </citation>
    <scope>NUCLEOTIDE SEQUENCE [LARGE SCALE GENOMIC DNA]</scope>
    <source>
        <strain evidence="3">3(2)</strain>
    </source>
</reference>
<keyword evidence="3" id="KW-1185">Reference proteome</keyword>
<dbReference type="EMBL" id="CABVOU010000049">
    <property type="protein sequence ID" value="VVZ97403.1"/>
    <property type="molecule type" value="Genomic_DNA"/>
</dbReference>
<accession>A0A5K1IAA5</accession>
<protein>
    <submittedName>
        <fullName evidence="2">Uncharacterized protein</fullName>
    </submittedName>
</protein>
<evidence type="ECO:0000256" key="1">
    <source>
        <dbReference type="SAM" id="MobiDB-lite"/>
    </source>
</evidence>
<sequence>MQVEAIYDNGSVKLPDHLRFKHQRFVLHIDIPDEEVESAPAETEGETPQPGSGDIRDQIRAILGADYEKLTTAPTAEETKATWHQHLEEKYLGGR</sequence>
<name>A0A5K1IAA5_9GAMM</name>
<organism evidence="2 3">
    <name type="scientific">Halomonas lysinitropha</name>
    <dbReference type="NCBI Taxonomy" id="2607506"/>
    <lineage>
        <taxon>Bacteria</taxon>
        <taxon>Pseudomonadati</taxon>
        <taxon>Pseudomonadota</taxon>
        <taxon>Gammaproteobacteria</taxon>
        <taxon>Oceanospirillales</taxon>
        <taxon>Halomonadaceae</taxon>
        <taxon>Halomonas</taxon>
    </lineage>
</organism>
<proteinExistence type="predicted"/>
<dbReference type="Proteomes" id="UP000326725">
    <property type="component" value="Unassembled WGS sequence"/>
</dbReference>
<dbReference type="RefSeq" id="WP_192576552.1">
    <property type="nucleotide sequence ID" value="NZ_CABVOU010000049.1"/>
</dbReference>